<keyword evidence="1" id="KW-0812">Transmembrane</keyword>
<evidence type="ECO:0000313" key="2">
    <source>
        <dbReference type="EMBL" id="GMF53095.1"/>
    </source>
</evidence>
<gene>
    <name evidence="2" type="ORF">Pfra01_002185700</name>
</gene>
<dbReference type="EMBL" id="BSXT01003237">
    <property type="protein sequence ID" value="GMF53095.1"/>
    <property type="molecule type" value="Genomic_DNA"/>
</dbReference>
<keyword evidence="3" id="KW-1185">Reference proteome</keyword>
<keyword evidence="1" id="KW-0472">Membrane</keyword>
<reference evidence="2" key="1">
    <citation type="submission" date="2023-04" db="EMBL/GenBank/DDBJ databases">
        <title>Phytophthora fragariaefolia NBRC 109709.</title>
        <authorList>
            <person name="Ichikawa N."/>
            <person name="Sato H."/>
            <person name="Tonouchi N."/>
        </authorList>
    </citation>
    <scope>NUCLEOTIDE SEQUENCE</scope>
    <source>
        <strain evidence="2">NBRC 109709</strain>
    </source>
</reference>
<proteinExistence type="predicted"/>
<comment type="caution">
    <text evidence="2">The sequence shown here is derived from an EMBL/GenBank/DDBJ whole genome shotgun (WGS) entry which is preliminary data.</text>
</comment>
<dbReference type="AlphaFoldDB" id="A0A9W7D5V1"/>
<dbReference type="OrthoDB" id="116299at2759"/>
<organism evidence="2 3">
    <name type="scientific">Phytophthora fragariaefolia</name>
    <dbReference type="NCBI Taxonomy" id="1490495"/>
    <lineage>
        <taxon>Eukaryota</taxon>
        <taxon>Sar</taxon>
        <taxon>Stramenopiles</taxon>
        <taxon>Oomycota</taxon>
        <taxon>Peronosporomycetes</taxon>
        <taxon>Peronosporales</taxon>
        <taxon>Peronosporaceae</taxon>
        <taxon>Phytophthora</taxon>
    </lineage>
</organism>
<accession>A0A9W7D5V1</accession>
<sequence>MAKRAVVKDRRVFETVGYPKEFERVQQLDTDGSPTELKSSEGSFKVKGDSVVVHYRQNLHVGEDDNEDSSIVTFDQLTVEKEDGSRFSALESFLQNQEVVTHQKSETLGNKMFFPVIGGVVIGGVASFFAIRILRNRPFYVHKLVLDHVNNHDLARQLLGHPIKSDRSKYVGVLTNEAANYTIVCSGPKGNGTLIVKAFKKDNPEEKAADSTEDKSTSVMTTPGTSWKFSTLVLSVNRNEKRKAKNAKTINLLNAGDVPPVSPQRH</sequence>
<evidence type="ECO:0000313" key="3">
    <source>
        <dbReference type="Proteomes" id="UP001165121"/>
    </source>
</evidence>
<keyword evidence="1" id="KW-1133">Transmembrane helix</keyword>
<protein>
    <submittedName>
        <fullName evidence="2">Unnamed protein product</fullName>
    </submittedName>
</protein>
<name>A0A9W7D5V1_9STRA</name>
<dbReference type="Proteomes" id="UP001165121">
    <property type="component" value="Unassembled WGS sequence"/>
</dbReference>
<feature type="transmembrane region" description="Helical" evidence="1">
    <location>
        <begin position="112"/>
        <end position="134"/>
    </location>
</feature>
<evidence type="ECO:0000256" key="1">
    <source>
        <dbReference type="SAM" id="Phobius"/>
    </source>
</evidence>